<keyword evidence="2" id="KW-1133">Transmembrane helix</keyword>
<feature type="transmembrane region" description="Helical" evidence="2">
    <location>
        <begin position="255"/>
        <end position="283"/>
    </location>
</feature>
<feature type="transmembrane region" description="Helical" evidence="2">
    <location>
        <begin position="35"/>
        <end position="54"/>
    </location>
</feature>
<dbReference type="Pfam" id="PF21534">
    <property type="entry name" value="Rost"/>
    <property type="match status" value="1"/>
</dbReference>
<feature type="transmembrane region" description="Helical" evidence="2">
    <location>
        <begin position="74"/>
        <end position="98"/>
    </location>
</feature>
<dbReference type="PANTHER" id="PTHR12242">
    <property type="entry name" value="OS02G0130600 PROTEIN-RELATED"/>
    <property type="match status" value="1"/>
</dbReference>
<dbReference type="GeneID" id="101861442"/>
<sequence>MEEDSIRAEFQCNRLGLNHPNPDKFVKSQWPLPRIIYVIWRGFWCVWHLVWIVISGVHTRENKTRYPEEGAKWFIYIGNIVFLLTTLTCTLDFVFVLYATMRTKGSADESSNDAEISIESSQAGNSKTEEILFQGEFTVEGDWTNDPEPTPWHLKLVWALYNVVNCVNVLTTIMHWAVERQGTADAVEVTVHALNSLFVIANLLVTALPVQILHFVYPAIFVVLYFLLNLVYFLADGTDMRGNDVIYKAVDWNSAFPTTLTIALGILVAVPLGHLLMFSIYTFRLFLYSLSTRGSYSTSGKGKHTTRGDPTVPKPSSSAYVTGVE</sequence>
<keyword evidence="2" id="KW-0812">Transmembrane</keyword>
<dbReference type="InterPro" id="IPR049352">
    <property type="entry name" value="Rost"/>
</dbReference>
<protein>
    <submittedName>
        <fullName evidence="4">Protein rolling stone</fullName>
    </submittedName>
</protein>
<dbReference type="Proteomes" id="UP000694888">
    <property type="component" value="Unplaced"/>
</dbReference>
<evidence type="ECO:0000313" key="4">
    <source>
        <dbReference type="RefSeq" id="XP_012938869.1"/>
    </source>
</evidence>
<feature type="transmembrane region" description="Helical" evidence="2">
    <location>
        <begin position="189"/>
        <end position="208"/>
    </location>
</feature>
<dbReference type="RefSeq" id="XP_012938869.1">
    <property type="nucleotide sequence ID" value="XM_013083415.2"/>
</dbReference>
<accession>A0ABM1A1E5</accession>
<evidence type="ECO:0000313" key="3">
    <source>
        <dbReference type="Proteomes" id="UP000694888"/>
    </source>
</evidence>
<keyword evidence="3" id="KW-1185">Reference proteome</keyword>
<feature type="region of interest" description="Disordered" evidence="1">
    <location>
        <begin position="296"/>
        <end position="325"/>
    </location>
</feature>
<keyword evidence="2" id="KW-0472">Membrane</keyword>
<reference evidence="4" key="1">
    <citation type="submission" date="2025-08" db="UniProtKB">
        <authorList>
            <consortium name="RefSeq"/>
        </authorList>
    </citation>
    <scope>IDENTIFICATION</scope>
</reference>
<gene>
    <name evidence="4" type="primary">LOC101861442</name>
</gene>
<organism evidence="3 4">
    <name type="scientific">Aplysia californica</name>
    <name type="common">California sea hare</name>
    <dbReference type="NCBI Taxonomy" id="6500"/>
    <lineage>
        <taxon>Eukaryota</taxon>
        <taxon>Metazoa</taxon>
        <taxon>Spiralia</taxon>
        <taxon>Lophotrochozoa</taxon>
        <taxon>Mollusca</taxon>
        <taxon>Gastropoda</taxon>
        <taxon>Heterobranchia</taxon>
        <taxon>Euthyneura</taxon>
        <taxon>Tectipleura</taxon>
        <taxon>Aplysiida</taxon>
        <taxon>Aplysioidea</taxon>
        <taxon>Aplysiidae</taxon>
        <taxon>Aplysia</taxon>
    </lineage>
</organism>
<name>A0ABM1A1E5_APLCA</name>
<evidence type="ECO:0000256" key="1">
    <source>
        <dbReference type="SAM" id="MobiDB-lite"/>
    </source>
</evidence>
<evidence type="ECO:0000256" key="2">
    <source>
        <dbReference type="SAM" id="Phobius"/>
    </source>
</evidence>
<feature type="compositionally biased region" description="Polar residues" evidence="1">
    <location>
        <begin position="314"/>
        <end position="325"/>
    </location>
</feature>
<feature type="transmembrane region" description="Helical" evidence="2">
    <location>
        <begin position="215"/>
        <end position="235"/>
    </location>
</feature>
<proteinExistence type="predicted"/>
<feature type="transmembrane region" description="Helical" evidence="2">
    <location>
        <begin position="156"/>
        <end position="177"/>
    </location>
</feature>
<dbReference type="PANTHER" id="PTHR12242:SF45">
    <property type="entry name" value="MARVEL DOMAIN-CONTAINING PROTEIN"/>
    <property type="match status" value="1"/>
</dbReference>